<name>A0A0D0D004_9AGAM</name>
<dbReference type="InParanoid" id="A0A0D0D004"/>
<reference evidence="2" key="2">
    <citation type="submission" date="2015-01" db="EMBL/GenBank/DDBJ databases">
        <title>Evolutionary Origins and Diversification of the Mycorrhizal Mutualists.</title>
        <authorList>
            <consortium name="DOE Joint Genome Institute"/>
            <consortium name="Mycorrhizal Genomics Consortium"/>
            <person name="Kohler A."/>
            <person name="Kuo A."/>
            <person name="Nagy L.G."/>
            <person name="Floudas D."/>
            <person name="Copeland A."/>
            <person name="Barry K.W."/>
            <person name="Cichocki N."/>
            <person name="Veneault-Fourrey C."/>
            <person name="LaButti K."/>
            <person name="Lindquist E.A."/>
            <person name="Lipzen A."/>
            <person name="Lundell T."/>
            <person name="Morin E."/>
            <person name="Murat C."/>
            <person name="Riley R."/>
            <person name="Ohm R."/>
            <person name="Sun H."/>
            <person name="Tunlid A."/>
            <person name="Henrissat B."/>
            <person name="Grigoriev I.V."/>
            <person name="Hibbett D.S."/>
            <person name="Martin F."/>
        </authorList>
    </citation>
    <scope>NUCLEOTIDE SEQUENCE [LARGE SCALE GENOMIC DNA]</scope>
    <source>
        <strain evidence="2">Ve08.2h10</strain>
    </source>
</reference>
<dbReference type="Proteomes" id="UP000054538">
    <property type="component" value="Unassembled WGS sequence"/>
</dbReference>
<gene>
    <name evidence="1" type="ORF">PAXRUDRAFT_28901</name>
</gene>
<dbReference type="AlphaFoldDB" id="A0A0D0D004"/>
<protein>
    <submittedName>
        <fullName evidence="1">Uncharacterized protein</fullName>
    </submittedName>
</protein>
<proteinExistence type="predicted"/>
<sequence>MSYCTHALSVKPRCSNVAWKTFVKVTPLCDCGEVLMVQPQINLPTQTLANSTISSQGTQIWTLKKGDTWWMHICVAATSGISAKPFLHFHPEITGVPTSSMLMKSFRMPISMQWGYYIRKTVTHFISQQMVPLLEALHHEVGATNWTTTCTFGKLLCSLENLALSAPGQDQSTANLIHILFFLSYLSHLASKVTPGATKKEAFSGFCKNTTAAASSLFPKSVSHPLHQEKLIKIGMLMMVPHGLIELPMITRKELNEGKGTPDHKFTSFFLPSCLRLELYSQAPQLPIPCSIYSNWDTAMQKALSCSTPSHTGHGDIAKIFTIADSEVDSTVDHDDISDSEYPFSNSGDVEIPKLAQTKDKGKGKSVMAHTNPKLSKSDDLEIQIIAGRATRRDHTMPRPAVASTSNVFSITSMDLEAGRTAAAQSDTTPCVFTDSDLPLLPVASYLRGDESGMMLPVIGTQTMKPAGLGCIEVPCVHSI</sequence>
<organism evidence="1 2">
    <name type="scientific">Paxillus rubicundulus Ve08.2h10</name>
    <dbReference type="NCBI Taxonomy" id="930991"/>
    <lineage>
        <taxon>Eukaryota</taxon>
        <taxon>Fungi</taxon>
        <taxon>Dikarya</taxon>
        <taxon>Basidiomycota</taxon>
        <taxon>Agaricomycotina</taxon>
        <taxon>Agaricomycetes</taxon>
        <taxon>Agaricomycetidae</taxon>
        <taxon>Boletales</taxon>
        <taxon>Paxilineae</taxon>
        <taxon>Paxillaceae</taxon>
        <taxon>Paxillus</taxon>
    </lineage>
</organism>
<dbReference type="EMBL" id="KN827260">
    <property type="protein sequence ID" value="KIK76856.1"/>
    <property type="molecule type" value="Genomic_DNA"/>
</dbReference>
<evidence type="ECO:0000313" key="1">
    <source>
        <dbReference type="EMBL" id="KIK76856.1"/>
    </source>
</evidence>
<reference evidence="1 2" key="1">
    <citation type="submission" date="2014-04" db="EMBL/GenBank/DDBJ databases">
        <authorList>
            <consortium name="DOE Joint Genome Institute"/>
            <person name="Kuo A."/>
            <person name="Kohler A."/>
            <person name="Jargeat P."/>
            <person name="Nagy L.G."/>
            <person name="Floudas D."/>
            <person name="Copeland A."/>
            <person name="Barry K.W."/>
            <person name="Cichocki N."/>
            <person name="Veneault-Fourrey C."/>
            <person name="LaButti K."/>
            <person name="Lindquist E.A."/>
            <person name="Lipzen A."/>
            <person name="Lundell T."/>
            <person name="Morin E."/>
            <person name="Murat C."/>
            <person name="Sun H."/>
            <person name="Tunlid A."/>
            <person name="Henrissat B."/>
            <person name="Grigoriev I.V."/>
            <person name="Hibbett D.S."/>
            <person name="Martin F."/>
            <person name="Nordberg H.P."/>
            <person name="Cantor M.N."/>
            <person name="Hua S.X."/>
        </authorList>
    </citation>
    <scope>NUCLEOTIDE SEQUENCE [LARGE SCALE GENOMIC DNA]</scope>
    <source>
        <strain evidence="1 2">Ve08.2h10</strain>
    </source>
</reference>
<accession>A0A0D0D004</accession>
<keyword evidence="2" id="KW-1185">Reference proteome</keyword>
<evidence type="ECO:0000313" key="2">
    <source>
        <dbReference type="Proteomes" id="UP000054538"/>
    </source>
</evidence>
<dbReference type="HOGENOM" id="CLU_568694_0_0_1"/>
<dbReference type="OrthoDB" id="10507850at2759"/>